<accession>A0AAD9L6D2</accession>
<dbReference type="Pfam" id="PF13181">
    <property type="entry name" value="TPR_8"/>
    <property type="match status" value="3"/>
</dbReference>
<evidence type="ECO:0008006" key="7">
    <source>
        <dbReference type="Google" id="ProtNLM"/>
    </source>
</evidence>
<dbReference type="GO" id="GO:0016593">
    <property type="term" value="C:Cdc73/Paf1 complex"/>
    <property type="evidence" value="ECO:0007669"/>
    <property type="project" value="TreeGrafter"/>
</dbReference>
<evidence type="ECO:0000256" key="1">
    <source>
        <dbReference type="ARBA" id="ARBA00022737"/>
    </source>
</evidence>
<feature type="compositionally biased region" description="Basic and acidic residues" evidence="4">
    <location>
        <begin position="842"/>
        <end position="861"/>
    </location>
</feature>
<name>A0AAD9L6D2_RIDPI</name>
<dbReference type="Gene3D" id="1.25.40.10">
    <property type="entry name" value="Tetratricopeptide repeat domain"/>
    <property type="match status" value="5"/>
</dbReference>
<keyword evidence="1" id="KW-0677">Repeat</keyword>
<dbReference type="PANTHER" id="PTHR14027:SF2">
    <property type="entry name" value="RNA POLYMERASE-ASSOCIATED PROTEIN CTR9 HOMOLOG"/>
    <property type="match status" value="1"/>
</dbReference>
<protein>
    <recommendedName>
        <fullName evidence="7">RNA polymerase-associated protein CTR9</fullName>
    </recommendedName>
</protein>
<dbReference type="InterPro" id="IPR011990">
    <property type="entry name" value="TPR-like_helical_dom_sf"/>
</dbReference>
<comment type="caution">
    <text evidence="5">The sequence shown here is derived from an EMBL/GenBank/DDBJ whole genome shotgun (WGS) entry which is preliminary data.</text>
</comment>
<feature type="repeat" description="TPR" evidence="3">
    <location>
        <begin position="539"/>
        <end position="572"/>
    </location>
</feature>
<dbReference type="InterPro" id="IPR031101">
    <property type="entry name" value="Ctr9"/>
</dbReference>
<evidence type="ECO:0000256" key="4">
    <source>
        <dbReference type="SAM" id="MobiDB-lite"/>
    </source>
</evidence>
<feature type="compositionally biased region" description="Basic residues" evidence="4">
    <location>
        <begin position="958"/>
        <end position="974"/>
    </location>
</feature>
<evidence type="ECO:0000313" key="5">
    <source>
        <dbReference type="EMBL" id="KAK2183704.1"/>
    </source>
</evidence>
<dbReference type="Proteomes" id="UP001209878">
    <property type="component" value="Unassembled WGS sequence"/>
</dbReference>
<dbReference type="SUPFAM" id="SSF48452">
    <property type="entry name" value="TPR-like"/>
    <property type="match status" value="3"/>
</dbReference>
<feature type="repeat" description="TPR" evidence="3">
    <location>
        <begin position="459"/>
        <end position="492"/>
    </location>
</feature>
<dbReference type="GO" id="GO:0006355">
    <property type="term" value="P:regulation of DNA-templated transcription"/>
    <property type="evidence" value="ECO:0007669"/>
    <property type="project" value="InterPro"/>
</dbReference>
<dbReference type="FunFam" id="1.25.40.10:FF:000084">
    <property type="entry name" value="CTR9 homolog, Paf1/RNA polymerase II complex component"/>
    <property type="match status" value="1"/>
</dbReference>
<feature type="compositionally biased region" description="Basic and acidic residues" evidence="4">
    <location>
        <begin position="1026"/>
        <end position="1037"/>
    </location>
</feature>
<dbReference type="AlphaFoldDB" id="A0AAD9L6D2"/>
<dbReference type="FunFam" id="1.25.40.10:FF:000089">
    <property type="entry name" value="CTR9 homolog, Paf1/RNA polymerase II complex component"/>
    <property type="match status" value="1"/>
</dbReference>
<evidence type="ECO:0000256" key="2">
    <source>
        <dbReference type="ARBA" id="ARBA00022803"/>
    </source>
</evidence>
<dbReference type="Pfam" id="PF13374">
    <property type="entry name" value="TPR_10"/>
    <property type="match status" value="1"/>
</dbReference>
<dbReference type="Pfam" id="PF00515">
    <property type="entry name" value="TPR_1"/>
    <property type="match status" value="1"/>
</dbReference>
<dbReference type="PROSITE" id="PS50293">
    <property type="entry name" value="TPR_REGION"/>
    <property type="match status" value="1"/>
</dbReference>
<feature type="compositionally biased region" description="Basic residues" evidence="4">
    <location>
        <begin position="987"/>
        <end position="996"/>
    </location>
</feature>
<dbReference type="FunFam" id="1.25.40.10:FF:000077">
    <property type="entry name" value="CTR9 homolog, Paf1/RNA polymerase II complex component"/>
    <property type="match status" value="1"/>
</dbReference>
<evidence type="ECO:0000256" key="3">
    <source>
        <dbReference type="PROSITE-ProRule" id="PRU00339"/>
    </source>
</evidence>
<feature type="region of interest" description="Disordered" evidence="4">
    <location>
        <begin position="842"/>
        <end position="881"/>
    </location>
</feature>
<dbReference type="PANTHER" id="PTHR14027">
    <property type="entry name" value="RNA POLYMERASE-ASSOCIATED PROTEIN CTR9"/>
    <property type="match status" value="1"/>
</dbReference>
<gene>
    <name evidence="5" type="ORF">NP493_299g03050</name>
</gene>
<dbReference type="SMART" id="SM00028">
    <property type="entry name" value="TPR"/>
    <property type="match status" value="12"/>
</dbReference>
<feature type="repeat" description="TPR" evidence="3">
    <location>
        <begin position="349"/>
        <end position="382"/>
    </location>
</feature>
<organism evidence="5 6">
    <name type="scientific">Ridgeia piscesae</name>
    <name type="common">Tubeworm</name>
    <dbReference type="NCBI Taxonomy" id="27915"/>
    <lineage>
        <taxon>Eukaryota</taxon>
        <taxon>Metazoa</taxon>
        <taxon>Spiralia</taxon>
        <taxon>Lophotrochozoa</taxon>
        <taxon>Annelida</taxon>
        <taxon>Polychaeta</taxon>
        <taxon>Sedentaria</taxon>
        <taxon>Canalipalpata</taxon>
        <taxon>Sabellida</taxon>
        <taxon>Siboglinidae</taxon>
        <taxon>Ridgeia</taxon>
    </lineage>
</organism>
<proteinExistence type="predicted"/>
<keyword evidence="2 3" id="KW-0802">TPR repeat</keyword>
<dbReference type="Pfam" id="PF14559">
    <property type="entry name" value="TPR_19"/>
    <property type="match status" value="1"/>
</dbReference>
<dbReference type="FunFam" id="1.25.40.10:FF:000069">
    <property type="entry name" value="CTR9 homolog, Paf1/RNA polymerase II complex component"/>
    <property type="match status" value="1"/>
</dbReference>
<feature type="compositionally biased region" description="Acidic residues" evidence="4">
    <location>
        <begin position="923"/>
        <end position="934"/>
    </location>
</feature>
<dbReference type="PROSITE" id="PS50005">
    <property type="entry name" value="TPR"/>
    <property type="match status" value="5"/>
</dbReference>
<dbReference type="EMBL" id="JAODUO010000299">
    <property type="protein sequence ID" value="KAK2183704.1"/>
    <property type="molecule type" value="Genomic_DNA"/>
</dbReference>
<dbReference type="SUPFAM" id="SSF81901">
    <property type="entry name" value="HCP-like"/>
    <property type="match status" value="1"/>
</dbReference>
<feature type="region of interest" description="Disordered" evidence="4">
    <location>
        <begin position="903"/>
        <end position="1037"/>
    </location>
</feature>
<feature type="repeat" description="TPR" evidence="3">
    <location>
        <begin position="505"/>
        <end position="538"/>
    </location>
</feature>
<reference evidence="5" key="1">
    <citation type="journal article" date="2023" name="Mol. Biol. Evol.">
        <title>Third-Generation Sequencing Reveals the Adaptive Role of the Epigenome in Three Deep-Sea Polychaetes.</title>
        <authorList>
            <person name="Perez M."/>
            <person name="Aroh O."/>
            <person name="Sun Y."/>
            <person name="Lan Y."/>
            <person name="Juniper S.K."/>
            <person name="Young C.R."/>
            <person name="Angers B."/>
            <person name="Qian P.Y."/>
        </authorList>
    </citation>
    <scope>NUCLEOTIDE SEQUENCE</scope>
    <source>
        <strain evidence="5">R07B-5</strain>
    </source>
</reference>
<feature type="repeat" description="TPR" evidence="3">
    <location>
        <begin position="195"/>
        <end position="228"/>
    </location>
</feature>
<dbReference type="FunFam" id="1.25.40.10:FF:000289">
    <property type="entry name" value="RNA polymerase-associated protein CTR9 homolog"/>
    <property type="match status" value="1"/>
</dbReference>
<dbReference type="InterPro" id="IPR019734">
    <property type="entry name" value="TPR_rpt"/>
</dbReference>
<dbReference type="GO" id="GO:0000993">
    <property type="term" value="F:RNA polymerase II complex binding"/>
    <property type="evidence" value="ECO:0007669"/>
    <property type="project" value="TreeGrafter"/>
</dbReference>
<keyword evidence="6" id="KW-1185">Reference proteome</keyword>
<dbReference type="GO" id="GO:0006368">
    <property type="term" value="P:transcription elongation by RNA polymerase II"/>
    <property type="evidence" value="ECO:0007669"/>
    <property type="project" value="TreeGrafter"/>
</dbReference>
<feature type="compositionally biased region" description="Low complexity" evidence="4">
    <location>
        <begin position="862"/>
        <end position="872"/>
    </location>
</feature>
<sequence length="1037" mass="119340">MSVEIPLRDTDEVIELDLAQLPEGEEVLSILKQEQAPLHIWVTLALEYYKQSHVDDFVRILEASRTDANLTYSNFEKDQMKALDMLAAYYVQQAHREKDKERKREMFTMATLLYTTADKIIMYDQNHLLGRAYFCLLEGDKMDQADAQFNFVLGQASNNIPSLLGKACIAFNKKDFRGSLAYYKKALRTNPSCPASVRLGMGHCFVKLGKLDKAILAFERALSLDPQCVGALVGLAVLKLNQKMPEMIKNGVLLLSKAYTIDPSNPMVLNHLANHFFYKKDYQKVQQLALHDYQKVQQLALHAFHNTENEAMRAESCYQLARSFHVQGDYDQAFQYYYQATQFATLSFVLPFFGLGQMYIFRGENDNAAQCFEKVLKIQPGNYETMKILGSLYANSNEPDKLDQAKQHLKKVTEQKNDDVEAWIDLAQILERSDVQGALSAYGTATRILKEKVEADVPPEIFNNVGALHFRLGNLQEAKKYFAASLDRSRNEAKQDETYYSAISVTTTYNLARLYEALHESDRAEKLYKNILREHPNYVDCYLRLGCMARDRGQIYEASDWFKEALQINQDHPDAWSLIGNLHLAKQEWGPGQKKFERILQRPTTKDDPYSMIALGNVWLQTLHQPMRDKEKERRHQDRALAMFKAVLRNDDRNIWAANGIGCLLAHKGHINEARDVFAQVREATADFCDVWLNIAHIYVEQKQYVAAVQMYENCLKKFFLHHNTEVLMYLARAYYKCGKLRECKNTLLRARHVLPSDTTIHYNVALILQKLATSILKDEKSNLRTVLSAVRDLELAHRYFTYLSNHGDRMKFDLAQAAAEARQCSDLLSQAAHYVSHARKIDEQEREMRMKQEEEREAMRQKQQQEQASMAKQKHKEDEEKRLLDQRAKFIEKTKNLLLFEPITEDKPKRSGGKRSKRADDGEILSEYSEEEDASRKKKRARRGSESEEESGEEGGKKKKTKKRRSRLQKRGHGGGDSDDEGGRERRPRKKLLKKKPTDEGLSAKQRRKIVSKATISSSDSSSSEDGKLKITDDEA</sequence>
<dbReference type="Pfam" id="PF13432">
    <property type="entry name" value="TPR_16"/>
    <property type="match status" value="1"/>
</dbReference>
<evidence type="ECO:0000313" key="6">
    <source>
        <dbReference type="Proteomes" id="UP001209878"/>
    </source>
</evidence>